<evidence type="ECO:0000313" key="1">
    <source>
        <dbReference type="EMBL" id="AXC11592.1"/>
    </source>
</evidence>
<dbReference type="Proteomes" id="UP000253606">
    <property type="component" value="Chromosome"/>
</dbReference>
<organism evidence="1 2">
    <name type="scientific">Acidisarcina polymorpha</name>
    <dbReference type="NCBI Taxonomy" id="2211140"/>
    <lineage>
        <taxon>Bacteria</taxon>
        <taxon>Pseudomonadati</taxon>
        <taxon>Acidobacteriota</taxon>
        <taxon>Terriglobia</taxon>
        <taxon>Terriglobales</taxon>
        <taxon>Acidobacteriaceae</taxon>
        <taxon>Acidisarcina</taxon>
    </lineage>
</organism>
<protein>
    <submittedName>
        <fullName evidence="1">Uncharacterized protein</fullName>
    </submittedName>
</protein>
<accession>A0A2Z5FXR7</accession>
<dbReference type="EMBL" id="CP030840">
    <property type="protein sequence ID" value="AXC11592.1"/>
    <property type="molecule type" value="Genomic_DNA"/>
</dbReference>
<proteinExistence type="predicted"/>
<dbReference type="AlphaFoldDB" id="A0A2Z5FXR7"/>
<gene>
    <name evidence="1" type="ORF">ACPOL_2268</name>
</gene>
<evidence type="ECO:0000313" key="2">
    <source>
        <dbReference type="Proteomes" id="UP000253606"/>
    </source>
</evidence>
<name>A0A2Z5FXR7_9BACT</name>
<dbReference type="KEGG" id="abas:ACPOL_2268"/>
<keyword evidence="2" id="KW-1185">Reference proteome</keyword>
<sequence length="43" mass="4865">MQGEVLSQKPFGIGTKAYTKRRELSFQRIELITRITGLRGVGK</sequence>
<reference evidence="1 2" key="1">
    <citation type="journal article" date="2018" name="Front. Microbiol.">
        <title>Hydrolytic Capabilities as a Key to Environmental Success: Chitinolytic and Cellulolytic Acidobacteria From Acidic Sub-arctic Soils and Boreal Peatlands.</title>
        <authorList>
            <person name="Belova S.E."/>
            <person name="Ravin N.V."/>
            <person name="Pankratov T.A."/>
            <person name="Rakitin A.L."/>
            <person name="Ivanova A.A."/>
            <person name="Beletsky A.V."/>
            <person name="Mardanov A.V."/>
            <person name="Sinninghe Damste J.S."/>
            <person name="Dedysh S.N."/>
        </authorList>
    </citation>
    <scope>NUCLEOTIDE SEQUENCE [LARGE SCALE GENOMIC DNA]</scope>
    <source>
        <strain evidence="1 2">SBC82</strain>
    </source>
</reference>